<comment type="caution">
    <text evidence="1">The sequence shown here is derived from an EMBL/GenBank/DDBJ whole genome shotgun (WGS) entry which is preliminary data.</text>
</comment>
<accession>A0A9P8TB28</accession>
<dbReference type="EMBL" id="JAEUBE010000042">
    <property type="protein sequence ID" value="KAH3671945.1"/>
    <property type="molecule type" value="Genomic_DNA"/>
</dbReference>
<dbReference type="AlphaFoldDB" id="A0A9P8TB28"/>
<reference evidence="1" key="2">
    <citation type="submission" date="2021-01" db="EMBL/GenBank/DDBJ databases">
        <authorList>
            <person name="Schikora-Tamarit M.A."/>
        </authorList>
    </citation>
    <scope>NUCLEOTIDE SEQUENCE</scope>
    <source>
        <strain evidence="1">CBS6075</strain>
    </source>
</reference>
<name>A0A9P8TB28_9ASCO</name>
<dbReference type="Proteomes" id="UP000769157">
    <property type="component" value="Unassembled WGS sequence"/>
</dbReference>
<reference evidence="1" key="1">
    <citation type="journal article" date="2021" name="Open Biol.">
        <title>Shared evolutionary footprints suggest mitochondrial oxidative damage underlies multiple complex I losses in fungi.</title>
        <authorList>
            <person name="Schikora-Tamarit M.A."/>
            <person name="Marcet-Houben M."/>
            <person name="Nosek J."/>
            <person name="Gabaldon T."/>
        </authorList>
    </citation>
    <scope>NUCLEOTIDE SEQUENCE</scope>
    <source>
        <strain evidence="1">CBS6075</strain>
    </source>
</reference>
<gene>
    <name evidence="1" type="ORF">OGAPHI_000131</name>
</gene>
<sequence>MYITSSNTGLRVSLTTGVWAATLPPLRTLTYGSMLPMVSKFLRFSHFLTLSLTIPIGGMKLAPPSTPREPRGFQIALSLKNPDPEVNEIVDFPSRVLKTKSFKEEDAYSPMIGVPICLGLDVRNVWGGSTLIGSKFDIRTDVGVFEILSTSQVDCKNTLGFRQHALEDLLDVNVQRVRSIQHRSKVGVDQTVHKGGKTWNHGHDVNTEGITSNWLQSVIDRRRFQERNRNSFDMRHVVAEFHCDSHFSLERHVLNKNRERGTNKTFTDSDSKSDLWVNLLLQLVLGHVISVVWCESKVPVHLPDISTQFGERFDTFHLWGLGTQSELVQSQLVNWRRRSNIL</sequence>
<evidence type="ECO:0000313" key="1">
    <source>
        <dbReference type="EMBL" id="KAH3671945.1"/>
    </source>
</evidence>
<evidence type="ECO:0000313" key="2">
    <source>
        <dbReference type="Proteomes" id="UP000769157"/>
    </source>
</evidence>
<dbReference type="GeneID" id="70232099"/>
<protein>
    <submittedName>
        <fullName evidence="1">Uncharacterized protein</fullName>
    </submittedName>
</protein>
<keyword evidence="2" id="KW-1185">Reference proteome</keyword>
<organism evidence="1 2">
    <name type="scientific">Ogataea philodendri</name>
    <dbReference type="NCBI Taxonomy" id="1378263"/>
    <lineage>
        <taxon>Eukaryota</taxon>
        <taxon>Fungi</taxon>
        <taxon>Dikarya</taxon>
        <taxon>Ascomycota</taxon>
        <taxon>Saccharomycotina</taxon>
        <taxon>Pichiomycetes</taxon>
        <taxon>Pichiales</taxon>
        <taxon>Pichiaceae</taxon>
        <taxon>Ogataea</taxon>
    </lineage>
</organism>
<dbReference type="RefSeq" id="XP_046065060.1">
    <property type="nucleotide sequence ID" value="XM_046202077.1"/>
</dbReference>
<proteinExistence type="predicted"/>